<dbReference type="Gene3D" id="1.25.40.10">
    <property type="entry name" value="Tetratricopeptide repeat domain"/>
    <property type="match status" value="3"/>
</dbReference>
<feature type="repeat" description="PPR" evidence="4">
    <location>
        <begin position="419"/>
        <end position="453"/>
    </location>
</feature>
<evidence type="ECO:0008006" key="11">
    <source>
        <dbReference type="Google" id="ProtNLM"/>
    </source>
</evidence>
<evidence type="ECO:0000313" key="9">
    <source>
        <dbReference type="EMBL" id="KAG2448787.1"/>
    </source>
</evidence>
<feature type="repeat" description="PPR" evidence="4">
    <location>
        <begin position="314"/>
        <end position="348"/>
    </location>
</feature>
<comment type="caution">
    <text evidence="9">The sequence shown here is derived from an EMBL/GenBank/DDBJ whole genome shotgun (WGS) entry which is preliminary data.</text>
</comment>
<evidence type="ECO:0000256" key="3">
    <source>
        <dbReference type="ARBA" id="ARBA00023127"/>
    </source>
</evidence>
<evidence type="ECO:0000259" key="7">
    <source>
        <dbReference type="Pfam" id="PF02984"/>
    </source>
</evidence>
<dbReference type="PROSITE" id="PS51375">
    <property type="entry name" value="PPR"/>
    <property type="match status" value="8"/>
</dbReference>
<dbReference type="InterPro" id="IPR036915">
    <property type="entry name" value="Cyclin-like_sf"/>
</dbReference>
<evidence type="ECO:0000256" key="4">
    <source>
        <dbReference type="PROSITE-ProRule" id="PRU00708"/>
    </source>
</evidence>
<evidence type="ECO:0000313" key="10">
    <source>
        <dbReference type="Proteomes" id="UP000613740"/>
    </source>
</evidence>
<evidence type="ECO:0000259" key="8">
    <source>
        <dbReference type="Pfam" id="PF17177"/>
    </source>
</evidence>
<sequence>MAESQTADSAAAAEQLALLLSSATLGSEGGTNGAWLTQTDILTTDNLDFEGVLNGGGGRHGKAGSSQQQQREADPFLDSAQDLESVYSSHMSSAQDIMSSMHSQDPNLFLSTDPNSINAAGGNGDGQCDPAPRSLSASLAHDAVGEAGTSTGASYRPGGPNARDGGPQASPRKAPQRGQGYRRLWQQVTKVSKGQKLQDNLGLAFSDMTVEDLLKIVLKLAPQESAVDAIKQGLFYLDSSAMAALLKELAKQGFLKRAVEIFDWLRSLEPGHELSSLCDLYTYTTMISQCGSHQQLRRALELVAEMRSRGIDCNVHTYSALMNVCIKANELDLAQDVYKQMLEEGCSPNLVTYNILIDVYVKRCQWEEAVKVLDTLEKQGIQAEVRTYNTVISACNKSGQPEQALKVYEKMLAAGVKPSATTYTALISAYGKKGQVEKALEIFRDMIRRGCERNVITYSSLISACEKAGRWEMALELFSKMHKENCKPNVVTFNSLIAACSHGGHWEKASELFEQMQTQGCKPDSITYCGLITAYERGGQWRRALKAFEQMQAQGCHPDAAVFNSLMEVLWQSGVLLAQAKALQLWTLANRSGHFRIYTNSKQDSNVLQYSTVAFTSGAAVVTVVRWVSELKNKLLKDGAGFFRDKVVFTLHKSKQNRSEQPSARIFESVSLLLAGNASPFAMHLFDQTITLEAGSPQLTAWLRSTAFNDFVHIQQSQQLKRISLDLLLSEDVAIAARCIEAFNAVKRYEQLFSINPALCNQALLAQRPQIVALALKYGAAFGLKDDTIYDALQLFDRVSCSGAPINVAAWPLMLCSCLLLAARQVEAPAMWPPLEQVTLLTGFGADVMVAMERNVLMWLGHDISTISPMRVIQLYLERLGHYLPDFKAIDRITKDLQTLVLKVACSPVVGLRPSLVAAAALVVVRRARGMVPAWPSVLQTMTDYAPNDGELAACVMHMEALMQQ</sequence>
<dbReference type="Pfam" id="PF02984">
    <property type="entry name" value="Cyclin_C"/>
    <property type="match status" value="1"/>
</dbReference>
<dbReference type="Pfam" id="PF17177">
    <property type="entry name" value="PPR_long"/>
    <property type="match status" value="1"/>
</dbReference>
<feature type="repeat" description="PPR" evidence="4">
    <location>
        <begin position="489"/>
        <end position="523"/>
    </location>
</feature>
<feature type="repeat" description="PPR" evidence="4">
    <location>
        <begin position="524"/>
        <end position="558"/>
    </location>
</feature>
<dbReference type="EMBL" id="JAEHOD010000016">
    <property type="protein sequence ID" value="KAG2448787.1"/>
    <property type="molecule type" value="Genomic_DNA"/>
</dbReference>
<dbReference type="InterPro" id="IPR004367">
    <property type="entry name" value="Cyclin_C-dom"/>
</dbReference>
<protein>
    <recommendedName>
        <fullName evidence="11">Pentacotripeptide-repeat region of PRORP domain-containing protein</fullName>
    </recommendedName>
</protein>
<dbReference type="OrthoDB" id="42736at2759"/>
<feature type="domain" description="Cyclin N-terminal" evidence="6">
    <location>
        <begin position="766"/>
        <end position="864"/>
    </location>
</feature>
<dbReference type="CDD" id="cd00043">
    <property type="entry name" value="CYCLIN_SF"/>
    <property type="match status" value="1"/>
</dbReference>
<feature type="domain" description="PROP1-like PPR" evidence="8">
    <location>
        <begin position="283"/>
        <end position="438"/>
    </location>
</feature>
<reference evidence="9" key="1">
    <citation type="journal article" date="2020" name="bioRxiv">
        <title>Comparative genomics of Chlamydomonas.</title>
        <authorList>
            <person name="Craig R.J."/>
            <person name="Hasan A.R."/>
            <person name="Ness R.W."/>
            <person name="Keightley P.D."/>
        </authorList>
    </citation>
    <scope>NUCLEOTIDE SEQUENCE</scope>
    <source>
        <strain evidence="9">CCAP 11/173</strain>
    </source>
</reference>
<dbReference type="InterPro" id="IPR033443">
    <property type="entry name" value="PROP1-like_PPR_dom"/>
</dbReference>
<dbReference type="Proteomes" id="UP000613740">
    <property type="component" value="Unassembled WGS sequence"/>
</dbReference>
<proteinExistence type="inferred from homology"/>
<dbReference type="SUPFAM" id="SSF47954">
    <property type="entry name" value="Cyclin-like"/>
    <property type="match status" value="2"/>
</dbReference>
<dbReference type="Gene3D" id="1.10.472.10">
    <property type="entry name" value="Cyclin-like"/>
    <property type="match status" value="2"/>
</dbReference>
<dbReference type="InterPro" id="IPR011990">
    <property type="entry name" value="TPR-like_helical_dom_sf"/>
</dbReference>
<accession>A0A835WJZ0</accession>
<dbReference type="InterPro" id="IPR006671">
    <property type="entry name" value="Cyclin_N"/>
</dbReference>
<feature type="compositionally biased region" description="Polar residues" evidence="5">
    <location>
        <begin position="104"/>
        <end position="118"/>
    </location>
</feature>
<keyword evidence="3" id="KW-0195">Cyclin</keyword>
<keyword evidence="10" id="KW-1185">Reference proteome</keyword>
<feature type="repeat" description="PPR" evidence="4">
    <location>
        <begin position="349"/>
        <end position="383"/>
    </location>
</feature>
<dbReference type="PANTHER" id="PTHR47447">
    <property type="entry name" value="OS03G0856100 PROTEIN"/>
    <property type="match status" value="1"/>
</dbReference>
<comment type="similarity">
    <text evidence="1">Belongs to the PPR family. P subfamily.</text>
</comment>
<feature type="repeat" description="PPR" evidence="4">
    <location>
        <begin position="454"/>
        <end position="488"/>
    </location>
</feature>
<dbReference type="Pfam" id="PF13812">
    <property type="entry name" value="PPR_3"/>
    <property type="match status" value="2"/>
</dbReference>
<feature type="repeat" description="PPR" evidence="4">
    <location>
        <begin position="279"/>
        <end position="313"/>
    </location>
</feature>
<feature type="region of interest" description="Disordered" evidence="5">
    <location>
        <begin position="104"/>
        <end position="179"/>
    </location>
</feature>
<dbReference type="NCBIfam" id="TIGR00756">
    <property type="entry name" value="PPR"/>
    <property type="match status" value="8"/>
</dbReference>
<feature type="repeat" description="PPR" evidence="4">
    <location>
        <begin position="384"/>
        <end position="418"/>
    </location>
</feature>
<dbReference type="SUPFAM" id="SSF48452">
    <property type="entry name" value="TPR-like"/>
    <property type="match status" value="2"/>
</dbReference>
<feature type="region of interest" description="Disordered" evidence="5">
    <location>
        <begin position="52"/>
        <end position="75"/>
    </location>
</feature>
<dbReference type="AlphaFoldDB" id="A0A835WJZ0"/>
<evidence type="ECO:0000256" key="1">
    <source>
        <dbReference type="ARBA" id="ARBA00007626"/>
    </source>
</evidence>
<dbReference type="Pfam" id="PF00134">
    <property type="entry name" value="Cyclin_N"/>
    <property type="match status" value="1"/>
</dbReference>
<evidence type="ECO:0000256" key="2">
    <source>
        <dbReference type="ARBA" id="ARBA00022737"/>
    </source>
</evidence>
<feature type="domain" description="Cyclin C-terminal" evidence="7">
    <location>
        <begin position="907"/>
        <end position="964"/>
    </location>
</feature>
<organism evidence="9 10">
    <name type="scientific">Chlamydomonas schloesseri</name>
    <dbReference type="NCBI Taxonomy" id="2026947"/>
    <lineage>
        <taxon>Eukaryota</taxon>
        <taxon>Viridiplantae</taxon>
        <taxon>Chlorophyta</taxon>
        <taxon>core chlorophytes</taxon>
        <taxon>Chlorophyceae</taxon>
        <taxon>CS clade</taxon>
        <taxon>Chlamydomonadales</taxon>
        <taxon>Chlamydomonadaceae</taxon>
        <taxon>Chlamydomonas</taxon>
    </lineage>
</organism>
<name>A0A835WJZ0_9CHLO</name>
<keyword evidence="2" id="KW-0677">Repeat</keyword>
<evidence type="ECO:0000256" key="5">
    <source>
        <dbReference type="SAM" id="MobiDB-lite"/>
    </source>
</evidence>
<evidence type="ECO:0000259" key="6">
    <source>
        <dbReference type="Pfam" id="PF00134"/>
    </source>
</evidence>
<dbReference type="PANTHER" id="PTHR47447:SF17">
    <property type="entry name" value="OS12G0638900 PROTEIN"/>
    <property type="match status" value="1"/>
</dbReference>
<dbReference type="InterPro" id="IPR002885">
    <property type="entry name" value="PPR_rpt"/>
</dbReference>
<gene>
    <name evidence="9" type="ORF">HYH02_006139</name>
</gene>